<dbReference type="EMBL" id="JAAAID010000369">
    <property type="protein sequence ID" value="KAG0018356.1"/>
    <property type="molecule type" value="Genomic_DNA"/>
</dbReference>
<organism evidence="3 4">
    <name type="scientific">Entomortierella chlamydospora</name>
    <dbReference type="NCBI Taxonomy" id="101097"/>
    <lineage>
        <taxon>Eukaryota</taxon>
        <taxon>Fungi</taxon>
        <taxon>Fungi incertae sedis</taxon>
        <taxon>Mucoromycota</taxon>
        <taxon>Mortierellomycotina</taxon>
        <taxon>Mortierellomycetes</taxon>
        <taxon>Mortierellales</taxon>
        <taxon>Mortierellaceae</taxon>
        <taxon>Entomortierella</taxon>
    </lineage>
</organism>
<name>A0A9P6MZM6_9FUNG</name>
<evidence type="ECO:0000313" key="4">
    <source>
        <dbReference type="Proteomes" id="UP000703661"/>
    </source>
</evidence>
<dbReference type="PANTHER" id="PTHR43000">
    <property type="entry name" value="DTDP-D-GLUCOSE 4,6-DEHYDRATASE-RELATED"/>
    <property type="match status" value="1"/>
</dbReference>
<protein>
    <recommendedName>
        <fullName evidence="2">NAD-dependent epimerase/dehydratase domain-containing protein</fullName>
    </recommendedName>
</protein>
<keyword evidence="4" id="KW-1185">Reference proteome</keyword>
<dbReference type="InterPro" id="IPR036291">
    <property type="entry name" value="NAD(P)-bd_dom_sf"/>
</dbReference>
<dbReference type="OrthoDB" id="331544at2759"/>
<dbReference type="AlphaFoldDB" id="A0A9P6MZM6"/>
<proteinExistence type="inferred from homology"/>
<evidence type="ECO:0000259" key="2">
    <source>
        <dbReference type="Pfam" id="PF01370"/>
    </source>
</evidence>
<feature type="domain" description="NAD-dependent epimerase/dehydratase" evidence="2">
    <location>
        <begin position="2"/>
        <end position="220"/>
    </location>
</feature>
<dbReference type="InterPro" id="IPR001509">
    <property type="entry name" value="Epimerase_deHydtase"/>
</dbReference>
<evidence type="ECO:0000256" key="1">
    <source>
        <dbReference type="ARBA" id="ARBA00007637"/>
    </source>
</evidence>
<dbReference type="SUPFAM" id="SSF51735">
    <property type="entry name" value="NAD(P)-binding Rossmann-fold domains"/>
    <property type="match status" value="1"/>
</dbReference>
<gene>
    <name evidence="3" type="ORF">BGZ80_007259</name>
</gene>
<comment type="caution">
    <text evidence="3">The sequence shown here is derived from an EMBL/GenBank/DDBJ whole genome shotgun (WGS) entry which is preliminary data.</text>
</comment>
<dbReference type="Gene3D" id="3.90.25.10">
    <property type="entry name" value="UDP-galactose 4-epimerase, domain 1"/>
    <property type="match status" value="2"/>
</dbReference>
<dbReference type="Pfam" id="PF01370">
    <property type="entry name" value="Epimerase"/>
    <property type="match status" value="1"/>
</dbReference>
<dbReference type="Proteomes" id="UP000703661">
    <property type="component" value="Unassembled WGS sequence"/>
</dbReference>
<accession>A0A9P6MZM6</accession>
<reference evidence="3" key="1">
    <citation type="journal article" date="2020" name="Fungal Divers.">
        <title>Resolving the Mortierellaceae phylogeny through synthesis of multi-gene phylogenetics and phylogenomics.</title>
        <authorList>
            <person name="Vandepol N."/>
            <person name="Liber J."/>
            <person name="Desiro A."/>
            <person name="Na H."/>
            <person name="Kennedy M."/>
            <person name="Barry K."/>
            <person name="Grigoriev I.V."/>
            <person name="Miller A.N."/>
            <person name="O'Donnell K."/>
            <person name="Stajich J.E."/>
            <person name="Bonito G."/>
        </authorList>
    </citation>
    <scope>NUCLEOTIDE SEQUENCE</scope>
    <source>
        <strain evidence="3">NRRL 2769</strain>
    </source>
</reference>
<sequence>MTEYKIDTIIHLAAQTHVDKSFGESIEFTKNNVLGAHAMLEAARRVFCTSNSKDQPALSYTGDDAHNIQRDRTRFIYVSTDEVYGEVPLGQPDSKEDGPLAPSNPYSATKAAAECMVQAYHKSFHLPVIITRSNNVYGPFQYPEKIFPKFIMSLLNSDNAGAIPRLSILKESRRGSRSGGHCYIHGTGEHSRTYLYVTDVANALDVILHRGEVGQVYNIGGGHELTNIELAQDLIHRIVPRKETTNGSSCSVPKVNGPPCSSPPTNGFPCPVAVANGSDVNQEGDEDQKAVAPISENGHIELCIHDKKFSASRIVEADQHLKRCKLCMDRIVFVEDRAFNDRRYAVDTTKLLKLGWSPTVPFEEGITKTSE</sequence>
<evidence type="ECO:0000313" key="3">
    <source>
        <dbReference type="EMBL" id="KAG0018356.1"/>
    </source>
</evidence>
<comment type="similarity">
    <text evidence="1">Belongs to the NAD(P)-dependent epimerase/dehydratase family.</text>
</comment>
<dbReference type="Gene3D" id="3.40.50.720">
    <property type="entry name" value="NAD(P)-binding Rossmann-like Domain"/>
    <property type="match status" value="2"/>
</dbReference>